<keyword evidence="2" id="KW-1185">Reference proteome</keyword>
<dbReference type="RefSeq" id="XP_001312717.1">
    <property type="nucleotide sequence ID" value="XM_001312716.1"/>
</dbReference>
<evidence type="ECO:0000313" key="2">
    <source>
        <dbReference type="Proteomes" id="UP000001542"/>
    </source>
</evidence>
<sequence length="182" mass="21434">MFKYNFKSLENIGANAFQNVPIEEFSVKIEYLFDSQLLELPIKKFIISSHLSSIDSMQSYSDNYGSNRYYFEKYYPLLESIEYTTDSNYILLVNMEQIEEIDTSDDPESRISVYIARCPKLKKLPNRIENLFYIGDLPEIESVDLSYCKLIKRNSFYNCPKLKNVIGWGDHEMNVYQSLFVL</sequence>
<dbReference type="VEuPathDB" id="TrichDB:TVAGG3_1055520"/>
<reference evidence="1" key="2">
    <citation type="journal article" date="2007" name="Science">
        <title>Draft genome sequence of the sexually transmitted pathogen Trichomonas vaginalis.</title>
        <authorList>
            <person name="Carlton J.M."/>
            <person name="Hirt R.P."/>
            <person name="Silva J.C."/>
            <person name="Delcher A.L."/>
            <person name="Schatz M."/>
            <person name="Zhao Q."/>
            <person name="Wortman J.R."/>
            <person name="Bidwell S.L."/>
            <person name="Alsmark U.C.M."/>
            <person name="Besteiro S."/>
            <person name="Sicheritz-Ponten T."/>
            <person name="Noel C.J."/>
            <person name="Dacks J.B."/>
            <person name="Foster P.G."/>
            <person name="Simillion C."/>
            <person name="Van de Peer Y."/>
            <person name="Miranda-Saavedra D."/>
            <person name="Barton G.J."/>
            <person name="Westrop G.D."/>
            <person name="Mueller S."/>
            <person name="Dessi D."/>
            <person name="Fiori P.L."/>
            <person name="Ren Q."/>
            <person name="Paulsen I."/>
            <person name="Zhang H."/>
            <person name="Bastida-Corcuera F.D."/>
            <person name="Simoes-Barbosa A."/>
            <person name="Brown M.T."/>
            <person name="Hayes R.D."/>
            <person name="Mukherjee M."/>
            <person name="Okumura C.Y."/>
            <person name="Schneider R."/>
            <person name="Smith A.J."/>
            <person name="Vanacova S."/>
            <person name="Villalvazo M."/>
            <person name="Haas B.J."/>
            <person name="Pertea M."/>
            <person name="Feldblyum T.V."/>
            <person name="Utterback T.R."/>
            <person name="Shu C.L."/>
            <person name="Osoegawa K."/>
            <person name="de Jong P.J."/>
            <person name="Hrdy I."/>
            <person name="Horvathova L."/>
            <person name="Zubacova Z."/>
            <person name="Dolezal P."/>
            <person name="Malik S.B."/>
            <person name="Logsdon J.M. Jr."/>
            <person name="Henze K."/>
            <person name="Gupta A."/>
            <person name="Wang C.C."/>
            <person name="Dunne R.L."/>
            <person name="Upcroft J.A."/>
            <person name="Upcroft P."/>
            <person name="White O."/>
            <person name="Salzberg S.L."/>
            <person name="Tang P."/>
            <person name="Chiu C.-H."/>
            <person name="Lee Y.-S."/>
            <person name="Embley T.M."/>
            <person name="Coombs G.H."/>
            <person name="Mottram J.C."/>
            <person name="Tachezy J."/>
            <person name="Fraser-Liggett C.M."/>
            <person name="Johnson P.J."/>
        </authorList>
    </citation>
    <scope>NUCLEOTIDE SEQUENCE [LARGE SCALE GENOMIC DNA]</scope>
    <source>
        <strain evidence="1">G3</strain>
    </source>
</reference>
<protein>
    <recommendedName>
        <fullName evidence="3">Leucine Rich Repeat family protein</fullName>
    </recommendedName>
</protein>
<evidence type="ECO:0000313" key="1">
    <source>
        <dbReference type="EMBL" id="EAX99787.1"/>
    </source>
</evidence>
<dbReference type="AlphaFoldDB" id="A2F5M4"/>
<dbReference type="SUPFAM" id="SSF52058">
    <property type="entry name" value="L domain-like"/>
    <property type="match status" value="1"/>
</dbReference>
<dbReference type="KEGG" id="tva:4757605"/>
<dbReference type="VEuPathDB" id="TrichDB:TVAG_175560"/>
<dbReference type="Proteomes" id="UP000001542">
    <property type="component" value="Unassembled WGS sequence"/>
</dbReference>
<dbReference type="InterPro" id="IPR032675">
    <property type="entry name" value="LRR_dom_sf"/>
</dbReference>
<dbReference type="Gene3D" id="3.80.10.10">
    <property type="entry name" value="Ribonuclease Inhibitor"/>
    <property type="match status" value="1"/>
</dbReference>
<name>A2F5M4_TRIV3</name>
<dbReference type="EMBL" id="DS113625">
    <property type="protein sequence ID" value="EAX99787.1"/>
    <property type="molecule type" value="Genomic_DNA"/>
</dbReference>
<evidence type="ECO:0008006" key="3">
    <source>
        <dbReference type="Google" id="ProtNLM"/>
    </source>
</evidence>
<gene>
    <name evidence="1" type="ORF">TVAG_175560</name>
</gene>
<proteinExistence type="predicted"/>
<reference evidence="1" key="1">
    <citation type="submission" date="2006-10" db="EMBL/GenBank/DDBJ databases">
        <authorList>
            <person name="Amadeo P."/>
            <person name="Zhao Q."/>
            <person name="Wortman J."/>
            <person name="Fraser-Liggett C."/>
            <person name="Carlton J."/>
        </authorList>
    </citation>
    <scope>NUCLEOTIDE SEQUENCE</scope>
    <source>
        <strain evidence="1">G3</strain>
    </source>
</reference>
<accession>A2F5M4</accession>
<organism evidence="1 2">
    <name type="scientific">Trichomonas vaginalis (strain ATCC PRA-98 / G3)</name>
    <dbReference type="NCBI Taxonomy" id="412133"/>
    <lineage>
        <taxon>Eukaryota</taxon>
        <taxon>Metamonada</taxon>
        <taxon>Parabasalia</taxon>
        <taxon>Trichomonadida</taxon>
        <taxon>Trichomonadidae</taxon>
        <taxon>Trichomonas</taxon>
    </lineage>
</organism>
<dbReference type="InParanoid" id="A2F5M4"/>